<protein>
    <submittedName>
        <fullName evidence="2">3773_t:CDS:1</fullName>
    </submittedName>
</protein>
<keyword evidence="3" id="KW-1185">Reference proteome</keyword>
<sequence length="186" mass="20557">MAFGILFSDQSQNGNNNENGNKKDSENSDEKGNERGYQEDINEGDNKNNNENNNESEYIEWFAKHGRVAVTIAILSGTNIDVMLMLKSRLMGLNMFNAPFNDRSLEIIFWGACADIFLSDIPQFVIQILFITASVLLDPIPVFTLAASGISILSSVISKLFFIKFDAVSPYLSRNGSSTSNPNNDG</sequence>
<feature type="compositionally biased region" description="Basic and acidic residues" evidence="1">
    <location>
        <begin position="20"/>
        <end position="48"/>
    </location>
</feature>
<dbReference type="OrthoDB" id="2417740at2759"/>
<evidence type="ECO:0000313" key="2">
    <source>
        <dbReference type="EMBL" id="CAG8451488.1"/>
    </source>
</evidence>
<evidence type="ECO:0000313" key="3">
    <source>
        <dbReference type="Proteomes" id="UP000789396"/>
    </source>
</evidence>
<feature type="compositionally biased region" description="Low complexity" evidence="1">
    <location>
        <begin position="8"/>
        <end position="19"/>
    </location>
</feature>
<proteinExistence type="predicted"/>
<dbReference type="AlphaFoldDB" id="A0A9N8VI63"/>
<dbReference type="Proteomes" id="UP000789396">
    <property type="component" value="Unassembled WGS sequence"/>
</dbReference>
<name>A0A9N8VI63_9GLOM</name>
<evidence type="ECO:0000256" key="1">
    <source>
        <dbReference type="SAM" id="MobiDB-lite"/>
    </source>
</evidence>
<dbReference type="EMBL" id="CAJVPZ010000065">
    <property type="protein sequence ID" value="CAG8451488.1"/>
    <property type="molecule type" value="Genomic_DNA"/>
</dbReference>
<reference evidence="2" key="1">
    <citation type="submission" date="2021-06" db="EMBL/GenBank/DDBJ databases">
        <authorList>
            <person name="Kallberg Y."/>
            <person name="Tangrot J."/>
            <person name="Rosling A."/>
        </authorList>
    </citation>
    <scope>NUCLEOTIDE SEQUENCE</scope>
    <source>
        <strain evidence="2">IN212</strain>
    </source>
</reference>
<organism evidence="2 3">
    <name type="scientific">Racocetra fulgida</name>
    <dbReference type="NCBI Taxonomy" id="60492"/>
    <lineage>
        <taxon>Eukaryota</taxon>
        <taxon>Fungi</taxon>
        <taxon>Fungi incertae sedis</taxon>
        <taxon>Mucoromycota</taxon>
        <taxon>Glomeromycotina</taxon>
        <taxon>Glomeromycetes</taxon>
        <taxon>Diversisporales</taxon>
        <taxon>Gigasporaceae</taxon>
        <taxon>Racocetra</taxon>
    </lineage>
</organism>
<gene>
    <name evidence="2" type="ORF">RFULGI_LOCUS249</name>
</gene>
<comment type="caution">
    <text evidence="2">The sequence shown here is derived from an EMBL/GenBank/DDBJ whole genome shotgun (WGS) entry which is preliminary data.</text>
</comment>
<accession>A0A9N8VI63</accession>
<feature type="region of interest" description="Disordered" evidence="1">
    <location>
        <begin position="1"/>
        <end position="52"/>
    </location>
</feature>